<dbReference type="EMBL" id="JACIDT010000028">
    <property type="protein sequence ID" value="MBB3928588.1"/>
    <property type="molecule type" value="Genomic_DNA"/>
</dbReference>
<dbReference type="Proteomes" id="UP000571950">
    <property type="component" value="Unassembled WGS sequence"/>
</dbReference>
<gene>
    <name evidence="2" type="ORF">GGR43_004333</name>
</gene>
<evidence type="ECO:0000313" key="2">
    <source>
        <dbReference type="EMBL" id="MBB3928588.1"/>
    </source>
</evidence>
<evidence type="ECO:0000259" key="1">
    <source>
        <dbReference type="Pfam" id="PF10686"/>
    </source>
</evidence>
<protein>
    <recommendedName>
        <fullName evidence="1">YspA cpYpsA-related SLOG domain-containing protein</fullName>
    </recommendedName>
</protein>
<feature type="domain" description="YspA cpYpsA-related SLOG" evidence="1">
    <location>
        <begin position="204"/>
        <end position="264"/>
    </location>
</feature>
<dbReference type="RefSeq" id="WP_188073863.1">
    <property type="nucleotide sequence ID" value="NZ_BSPS01000041.1"/>
</dbReference>
<dbReference type="AlphaFoldDB" id="A0A7W6FS20"/>
<proteinExistence type="predicted"/>
<dbReference type="InterPro" id="IPR019627">
    <property type="entry name" value="YAcAr"/>
</dbReference>
<evidence type="ECO:0000313" key="3">
    <source>
        <dbReference type="Proteomes" id="UP000571950"/>
    </source>
</evidence>
<name>A0A7W6FS20_9SPHN</name>
<keyword evidence="3" id="KW-1185">Reference proteome</keyword>
<organism evidence="2 3">
    <name type="scientific">Sphingobium jiangsuense</name>
    <dbReference type="NCBI Taxonomy" id="870476"/>
    <lineage>
        <taxon>Bacteria</taxon>
        <taxon>Pseudomonadati</taxon>
        <taxon>Pseudomonadota</taxon>
        <taxon>Alphaproteobacteria</taxon>
        <taxon>Sphingomonadales</taxon>
        <taxon>Sphingomonadaceae</taxon>
        <taxon>Sphingobium</taxon>
    </lineage>
</organism>
<dbReference type="Pfam" id="PF10686">
    <property type="entry name" value="YAcAr"/>
    <property type="match status" value="1"/>
</dbReference>
<accession>A0A7W6FS20</accession>
<reference evidence="2 3" key="1">
    <citation type="submission" date="2020-08" db="EMBL/GenBank/DDBJ databases">
        <title>Genomic Encyclopedia of Type Strains, Phase IV (KMG-IV): sequencing the most valuable type-strain genomes for metagenomic binning, comparative biology and taxonomic classification.</title>
        <authorList>
            <person name="Goeker M."/>
        </authorList>
    </citation>
    <scope>NUCLEOTIDE SEQUENCE [LARGE SCALE GENOMIC DNA]</scope>
    <source>
        <strain evidence="2 3">DSM 26189</strain>
    </source>
</reference>
<comment type="caution">
    <text evidence="2">The sequence shown here is derived from an EMBL/GenBank/DDBJ whole genome shotgun (WGS) entry which is preliminary data.</text>
</comment>
<sequence length="336" mass="37193">MSKNTATRTISSFSDLPELYAELIATDDFTASFGDPVALSIFEPGEELDDYDMPDPLACQADCAGIITTISDLLTGTRLDTVARELAWGLVNSFHFVAGNLERQEDKLAQTIGDMARRLNPSEVFNRELEETQTQCQMLTELRKTMEEMRDYAAAAYRSAFGLTWSQSRGSRVSRITTASQISALDFLRARSEKRREAHDPQGPVVVISGPGDWHDWRLIFAKLDEIKARVPHMVLVTTGQRTGVDAIAAAWAEANGAPCIAFGLYGHGKGRGFKRNRQIIKLSPVEAVLCEGSGIQQNLYELFNPERGRCVPTHVILRADQAPPTPRPRARRLAA</sequence>